<evidence type="ECO:0000256" key="9">
    <source>
        <dbReference type="ARBA" id="ARBA00048305"/>
    </source>
</evidence>
<dbReference type="PANTHER" id="PTHR42716:SF2">
    <property type="entry name" value="L-ASPARTATE OXIDASE, CHLOROPLASTIC"/>
    <property type="match status" value="1"/>
</dbReference>
<organism evidence="15 16">
    <name type="scientific">Candidatus Wallbacteria bacterium GWC2_49_35</name>
    <dbReference type="NCBI Taxonomy" id="1817813"/>
    <lineage>
        <taxon>Bacteria</taxon>
        <taxon>Candidatus Walliibacteriota</taxon>
    </lineage>
</organism>
<evidence type="ECO:0000256" key="8">
    <source>
        <dbReference type="ARBA" id="ARBA00023002"/>
    </source>
</evidence>
<accession>A0A1F7WP01</accession>
<protein>
    <recommendedName>
        <fullName evidence="4 10">L-aspartate oxidase</fullName>
        <ecNumber evidence="4 10">1.4.3.16</ecNumber>
    </recommendedName>
</protein>
<dbReference type="Gene3D" id="3.50.50.60">
    <property type="entry name" value="FAD/NAD(P)-binding domain"/>
    <property type="match status" value="1"/>
</dbReference>
<keyword evidence="7 12" id="KW-0274">FAD</keyword>
<evidence type="ECO:0000313" key="16">
    <source>
        <dbReference type="Proteomes" id="UP000178735"/>
    </source>
</evidence>
<dbReference type="InterPro" id="IPR005288">
    <property type="entry name" value="NadB"/>
</dbReference>
<dbReference type="GO" id="GO:0034628">
    <property type="term" value="P:'de novo' NAD+ biosynthetic process from L-aspartate"/>
    <property type="evidence" value="ECO:0007669"/>
    <property type="project" value="TreeGrafter"/>
</dbReference>
<evidence type="ECO:0000256" key="12">
    <source>
        <dbReference type="RuleBase" id="RU362049"/>
    </source>
</evidence>
<comment type="pathway">
    <text evidence="2 12">Cofactor biosynthesis; NAD(+) biosynthesis; iminoaspartate from L-aspartate (oxidase route): step 1/1.</text>
</comment>
<evidence type="ECO:0000259" key="13">
    <source>
        <dbReference type="Pfam" id="PF00890"/>
    </source>
</evidence>
<dbReference type="InterPro" id="IPR037099">
    <property type="entry name" value="Fum_R/Succ_DH_flav-like_C_sf"/>
</dbReference>
<evidence type="ECO:0000256" key="2">
    <source>
        <dbReference type="ARBA" id="ARBA00004950"/>
    </source>
</evidence>
<comment type="subcellular location">
    <subcellularLocation>
        <location evidence="12">Cytoplasm</location>
    </subcellularLocation>
</comment>
<sequence length="545" mass="60147">MKNEKRRYLINFSTQSLASSETDFLIVGSGIAGLRAAIGLSEHGRVKVLTKDKTEECNSYLAQGGIAAAIGENDNIRYHVEDTLKTGVGLCSEAAVSLLVKEGPRQIADFLKFGANFDMTTDNRIALTREGAHTRDRIVHAHGDAIGLELEITLIKKAKSLPNIHFAEGIYLVDILTDDNCACGAIVFDPSIQKCRVIYSKAVILATGGIGYLFQSTTNSHIATGDGVAIARRAGAEITDMEFIQFHPTTLYLDNAPRFLISEAVRGEGAYLLNANGERFMTGVHEMADLAPRDIVSREILKQIDKTSHPCVYLDITHRDADFLKARFPKIYSNCLRYGIDITTTPIPVKPSAHYMIGGIKSGLDGETNVDGLYVCGESACTYVHGANRLASNSLLECVVFGNRAANAAAAYVKGKTAKKISAGCDYKFYKEPKGFSIKIHGERIINEIRRCSWENLGIVRCAEGFSAVERFVEKYDFIKRLELSTLRSFSLANMLDVVEVINRFCLERKESRGTHFRSDYPAVDDADFKFHLVEKNGKLSRLKV</sequence>
<evidence type="ECO:0000256" key="11">
    <source>
        <dbReference type="PIRSR" id="PIRSR000171-1"/>
    </source>
</evidence>
<dbReference type="Pfam" id="PF00890">
    <property type="entry name" value="FAD_binding_2"/>
    <property type="match status" value="1"/>
</dbReference>
<evidence type="ECO:0000256" key="10">
    <source>
        <dbReference type="NCBIfam" id="TIGR00551"/>
    </source>
</evidence>
<dbReference type="SUPFAM" id="SSF56425">
    <property type="entry name" value="Succinate dehydrogenase/fumarate reductase flavoprotein, catalytic domain"/>
    <property type="match status" value="1"/>
</dbReference>
<name>A0A1F7WP01_9BACT</name>
<dbReference type="AlphaFoldDB" id="A0A1F7WP01"/>
<dbReference type="InterPro" id="IPR027477">
    <property type="entry name" value="Succ_DH/fumarate_Rdtase_cat_sf"/>
</dbReference>
<dbReference type="PIRSF" id="PIRSF000171">
    <property type="entry name" value="SDHA_APRA_LASPO"/>
    <property type="match status" value="1"/>
</dbReference>
<reference evidence="15 16" key="1">
    <citation type="journal article" date="2016" name="Nat. Commun.">
        <title>Thousands of microbial genomes shed light on interconnected biogeochemical processes in an aquifer system.</title>
        <authorList>
            <person name="Anantharaman K."/>
            <person name="Brown C.T."/>
            <person name="Hug L.A."/>
            <person name="Sharon I."/>
            <person name="Castelle C.J."/>
            <person name="Probst A.J."/>
            <person name="Thomas B.C."/>
            <person name="Singh A."/>
            <person name="Wilkins M.J."/>
            <person name="Karaoz U."/>
            <person name="Brodie E.L."/>
            <person name="Williams K.H."/>
            <person name="Hubbard S.S."/>
            <person name="Banfield J.F."/>
        </authorList>
    </citation>
    <scope>NUCLEOTIDE SEQUENCE [LARGE SCALE GENOMIC DNA]</scope>
</reference>
<evidence type="ECO:0000313" key="15">
    <source>
        <dbReference type="EMBL" id="OGM03745.1"/>
    </source>
</evidence>
<keyword evidence="5 12" id="KW-0285">Flavoprotein</keyword>
<evidence type="ECO:0000256" key="5">
    <source>
        <dbReference type="ARBA" id="ARBA00022630"/>
    </source>
</evidence>
<feature type="domain" description="Fumarate reductase/succinate dehydrogenase flavoprotein-like C-terminal" evidence="14">
    <location>
        <begin position="487"/>
        <end position="535"/>
    </location>
</feature>
<dbReference type="Gene3D" id="1.20.58.100">
    <property type="entry name" value="Fumarate reductase/succinate dehydrogenase flavoprotein-like, C-terminal domain"/>
    <property type="match status" value="1"/>
</dbReference>
<keyword evidence="6 12" id="KW-0662">Pyridine nucleotide biosynthesis</keyword>
<dbReference type="EMBL" id="MGFH01000157">
    <property type="protein sequence ID" value="OGM03745.1"/>
    <property type="molecule type" value="Genomic_DNA"/>
</dbReference>
<comment type="cofactor">
    <cofactor evidence="1 12">
        <name>FAD</name>
        <dbReference type="ChEBI" id="CHEBI:57692"/>
    </cofactor>
</comment>
<dbReference type="Gene3D" id="3.90.700.10">
    <property type="entry name" value="Succinate dehydrogenase/fumarate reductase flavoprotein, catalytic domain"/>
    <property type="match status" value="1"/>
</dbReference>
<dbReference type="InterPro" id="IPR036188">
    <property type="entry name" value="FAD/NAD-bd_sf"/>
</dbReference>
<dbReference type="PANTHER" id="PTHR42716">
    <property type="entry name" value="L-ASPARTATE OXIDASE"/>
    <property type="match status" value="1"/>
</dbReference>
<evidence type="ECO:0000256" key="1">
    <source>
        <dbReference type="ARBA" id="ARBA00001974"/>
    </source>
</evidence>
<evidence type="ECO:0000256" key="4">
    <source>
        <dbReference type="ARBA" id="ARBA00012173"/>
    </source>
</evidence>
<proteinExistence type="inferred from homology"/>
<dbReference type="InterPro" id="IPR003953">
    <property type="entry name" value="FAD-dep_OxRdtase_2_FAD-bd"/>
</dbReference>
<dbReference type="InterPro" id="IPR015939">
    <property type="entry name" value="Fum_Rdtase/Succ_DH_flav-like_C"/>
</dbReference>
<dbReference type="SUPFAM" id="SSF46977">
    <property type="entry name" value="Succinate dehydrogenase/fumarate reductase flavoprotein C-terminal domain"/>
    <property type="match status" value="1"/>
</dbReference>
<evidence type="ECO:0000256" key="3">
    <source>
        <dbReference type="ARBA" id="ARBA00008562"/>
    </source>
</evidence>
<dbReference type="Pfam" id="PF02910">
    <property type="entry name" value="Succ_DH_flav_C"/>
    <property type="match status" value="1"/>
</dbReference>
<feature type="active site" description="Proton acceptor" evidence="11">
    <location>
        <position position="293"/>
    </location>
</feature>
<dbReference type="EC" id="1.4.3.16" evidence="4 10"/>
<dbReference type="SUPFAM" id="SSF51905">
    <property type="entry name" value="FAD/NAD(P)-binding domain"/>
    <property type="match status" value="1"/>
</dbReference>
<comment type="similarity">
    <text evidence="3 12">Belongs to the FAD-dependent oxidoreductase 2 family. NadB subfamily.</text>
</comment>
<dbReference type="FunFam" id="3.90.700.10:FF:000002">
    <property type="entry name" value="L-aspartate oxidase"/>
    <property type="match status" value="1"/>
</dbReference>
<gene>
    <name evidence="15" type="ORF">A2008_08820</name>
</gene>
<dbReference type="STRING" id="1817813.A2008_08820"/>
<dbReference type="Proteomes" id="UP000178735">
    <property type="component" value="Unassembled WGS sequence"/>
</dbReference>
<dbReference type="GO" id="GO:0005737">
    <property type="term" value="C:cytoplasm"/>
    <property type="evidence" value="ECO:0007669"/>
    <property type="project" value="UniProtKB-SubCell"/>
</dbReference>
<feature type="domain" description="FAD-dependent oxidoreductase 2 FAD-binding" evidence="13">
    <location>
        <begin position="23"/>
        <end position="395"/>
    </location>
</feature>
<dbReference type="NCBIfam" id="TIGR00551">
    <property type="entry name" value="nadB"/>
    <property type="match status" value="1"/>
</dbReference>
<evidence type="ECO:0000256" key="6">
    <source>
        <dbReference type="ARBA" id="ARBA00022642"/>
    </source>
</evidence>
<comment type="caution">
    <text evidence="15">The sequence shown here is derived from an EMBL/GenBank/DDBJ whole genome shotgun (WGS) entry which is preliminary data.</text>
</comment>
<comment type="function">
    <text evidence="12">Catalyzes the oxidation of L-aspartate to iminoaspartate.</text>
</comment>
<keyword evidence="8 12" id="KW-0560">Oxidoreductase</keyword>
<evidence type="ECO:0000259" key="14">
    <source>
        <dbReference type="Pfam" id="PF02910"/>
    </source>
</evidence>
<comment type="catalytic activity">
    <reaction evidence="9">
        <text>L-aspartate + O2 = iminosuccinate + H2O2</text>
        <dbReference type="Rhea" id="RHEA:25876"/>
        <dbReference type="ChEBI" id="CHEBI:15379"/>
        <dbReference type="ChEBI" id="CHEBI:16240"/>
        <dbReference type="ChEBI" id="CHEBI:29991"/>
        <dbReference type="ChEBI" id="CHEBI:77875"/>
        <dbReference type="EC" id="1.4.3.16"/>
    </reaction>
    <physiologicalReaction direction="left-to-right" evidence="9">
        <dbReference type="Rhea" id="RHEA:25877"/>
    </physiologicalReaction>
</comment>
<evidence type="ECO:0000256" key="7">
    <source>
        <dbReference type="ARBA" id="ARBA00022827"/>
    </source>
</evidence>
<dbReference type="UniPathway" id="UPA00253">
    <property type="reaction ID" value="UER00326"/>
</dbReference>
<dbReference type="GO" id="GO:0008734">
    <property type="term" value="F:L-aspartate oxidase activity"/>
    <property type="evidence" value="ECO:0007669"/>
    <property type="project" value="UniProtKB-UniRule"/>
</dbReference>